<proteinExistence type="predicted"/>
<dbReference type="OrthoDB" id="9806473at2"/>
<dbReference type="InterPro" id="IPR028973">
    <property type="entry name" value="PhnB-like"/>
</dbReference>
<evidence type="ECO:0000259" key="1">
    <source>
        <dbReference type="Pfam" id="PF06983"/>
    </source>
</evidence>
<evidence type="ECO:0000313" key="2">
    <source>
        <dbReference type="EMBL" id="OEG17760.1"/>
    </source>
</evidence>
<sequence length="290" mass="33179">MSKFSPCLWFNGQVEEAAAFYVDAFEQGTINKTDYYVDSEHQPKGSILTISLSLAGQEFILLNGGPEFEFTPAISFYVECETEEQIDRLWEKLSQDGSVLMEYGAYPFSPKFGWVADKYGVSWQLVFAERPQSIAPTFLFTKEQSGKAEEAMNNWISIFGEGKVEYVQKNPDGTVSQALFTMHGQPFRVMDGGEVDHAFSFTMATSFYVYCKDQAEIDRLWQAVTTKGKEWPCGWMEDEYGVCWQTVTEELEALLDNSDPDRAYRVMQELYKMKRIDLAVLREAYEKASL</sequence>
<reference evidence="3" key="1">
    <citation type="submission" date="2016-09" db="EMBL/GenBank/DDBJ databases">
        <authorList>
            <person name="Gulvik C.A."/>
        </authorList>
    </citation>
    <scope>NUCLEOTIDE SEQUENCE [LARGE SCALE GENOMIC DNA]</scope>
    <source>
        <strain evidence="3">LMG 8895</strain>
    </source>
</reference>
<feature type="domain" description="PhnB-like" evidence="1">
    <location>
        <begin position="133"/>
        <end position="246"/>
    </location>
</feature>
<keyword evidence="3" id="KW-1185">Reference proteome</keyword>
<feature type="domain" description="PhnB-like" evidence="1">
    <location>
        <begin position="3"/>
        <end position="126"/>
    </location>
</feature>
<dbReference type="Pfam" id="PF06983">
    <property type="entry name" value="3-dmu-9_3-mt"/>
    <property type="match status" value="2"/>
</dbReference>
<evidence type="ECO:0000313" key="3">
    <source>
        <dbReference type="Proteomes" id="UP000095094"/>
    </source>
</evidence>
<dbReference type="Gene3D" id="3.10.180.10">
    <property type="entry name" value="2,3-Dihydroxybiphenyl 1,2-Dioxygenase, domain 1"/>
    <property type="match status" value="1"/>
</dbReference>
<dbReference type="Proteomes" id="UP000095094">
    <property type="component" value="Unassembled WGS sequence"/>
</dbReference>
<name>A0A1E5GZK4_9ENTE</name>
<protein>
    <recommendedName>
        <fullName evidence="1">PhnB-like domain-containing protein</fullName>
    </recommendedName>
</protein>
<dbReference type="RefSeq" id="WP_069662931.1">
    <property type="nucleotide sequence ID" value="NZ_JBHUJJ010000001.1"/>
</dbReference>
<dbReference type="Gene3D" id="3.30.720.100">
    <property type="match status" value="1"/>
</dbReference>
<accession>A0A1E5GZK4</accession>
<dbReference type="Gene3D" id="3.30.720.110">
    <property type="match status" value="1"/>
</dbReference>
<organism evidence="2 3">
    <name type="scientific">Enterococcus termitis</name>
    <dbReference type="NCBI Taxonomy" id="332950"/>
    <lineage>
        <taxon>Bacteria</taxon>
        <taxon>Bacillati</taxon>
        <taxon>Bacillota</taxon>
        <taxon>Bacilli</taxon>
        <taxon>Lactobacillales</taxon>
        <taxon>Enterococcaceae</taxon>
        <taxon>Enterococcus</taxon>
    </lineage>
</organism>
<dbReference type="AlphaFoldDB" id="A0A1E5GZK4"/>
<dbReference type="CDD" id="cd06588">
    <property type="entry name" value="PhnB_like"/>
    <property type="match status" value="1"/>
</dbReference>
<dbReference type="PATRIC" id="fig|332950.4.peg.1835"/>
<gene>
    <name evidence="2" type="ORF">BCR25_17965</name>
</gene>
<dbReference type="InterPro" id="IPR029068">
    <property type="entry name" value="Glyas_Bleomycin-R_OHBP_Dase"/>
</dbReference>
<dbReference type="PANTHER" id="PTHR33990">
    <property type="entry name" value="PROTEIN YJDN-RELATED"/>
    <property type="match status" value="1"/>
</dbReference>
<dbReference type="EMBL" id="MIJY01000010">
    <property type="protein sequence ID" value="OEG17760.1"/>
    <property type="molecule type" value="Genomic_DNA"/>
</dbReference>
<dbReference type="SUPFAM" id="SSF54593">
    <property type="entry name" value="Glyoxalase/Bleomycin resistance protein/Dihydroxybiphenyl dioxygenase"/>
    <property type="match status" value="2"/>
</dbReference>
<comment type="caution">
    <text evidence="2">The sequence shown here is derived from an EMBL/GenBank/DDBJ whole genome shotgun (WGS) entry which is preliminary data.</text>
</comment>